<feature type="transmembrane region" description="Helical" evidence="1">
    <location>
        <begin position="98"/>
        <end position="122"/>
    </location>
</feature>
<protein>
    <submittedName>
        <fullName evidence="3">DUF4129 domain-containing protein</fullName>
    </submittedName>
</protein>
<sequence length="317" mass="35269">MRKLWIILLITWSVILVITQPLFGAIVGIIFLAISMIRPIYLTIPIFSLGGLLFLAIPTLLLGVVAGPLAWLTVSCVLLISYIITVPTSYIRSVLPAFLLSVGTAALFGVLTLSTLSFIPFLSPLIGSLGETMSEPLLDDMVGFLSTELEVIEEEAEPVEELAEPTPAPVGQSLTREIAPYAIIVLVLVIGATLWLQLKYLKKRSLDAYRDPSAEAIIIEEAPLERVVSPRKKKAQTRHMRKGRKLEQLLAKHGYERPEAMPPSYWVKELPEHLDDVKRVYHTLDKVRYSNTPLTSEEQKALDDAYKNALNKLKQSS</sequence>
<name>A0A859FBM9_9BACI</name>
<reference evidence="4" key="1">
    <citation type="submission" date="2019-07" db="EMBL/GenBank/DDBJ databases">
        <title>Bacillus alkalisoli sp. nov. isolated from saline soil.</title>
        <authorList>
            <person name="Sun J.-Q."/>
            <person name="Xu L."/>
        </authorList>
    </citation>
    <scope>NUCLEOTIDE SEQUENCE [LARGE SCALE GENOMIC DNA]</scope>
    <source>
        <strain evidence="4">M4U3P1</strain>
    </source>
</reference>
<evidence type="ECO:0000259" key="2">
    <source>
        <dbReference type="Pfam" id="PF13559"/>
    </source>
</evidence>
<feature type="transmembrane region" description="Helical" evidence="1">
    <location>
        <begin position="40"/>
        <end position="63"/>
    </location>
</feature>
<evidence type="ECO:0000313" key="4">
    <source>
        <dbReference type="Proteomes" id="UP000318138"/>
    </source>
</evidence>
<accession>A0A859FBM9</accession>
<dbReference type="KEGG" id="psua:FLK61_27220"/>
<dbReference type="InterPro" id="IPR025403">
    <property type="entry name" value="TgpA-like_C"/>
</dbReference>
<dbReference type="RefSeq" id="WP_176008485.1">
    <property type="nucleotide sequence ID" value="NZ_CP041372.2"/>
</dbReference>
<dbReference type="EMBL" id="CP041372">
    <property type="protein sequence ID" value="QKS70447.1"/>
    <property type="molecule type" value="Genomic_DNA"/>
</dbReference>
<dbReference type="AlphaFoldDB" id="A0A859FBM9"/>
<feature type="transmembrane region" description="Helical" evidence="1">
    <location>
        <begin position="6"/>
        <end position="33"/>
    </location>
</feature>
<keyword evidence="4" id="KW-1185">Reference proteome</keyword>
<evidence type="ECO:0000313" key="3">
    <source>
        <dbReference type="EMBL" id="QKS70447.1"/>
    </source>
</evidence>
<gene>
    <name evidence="3" type="ORF">FLK61_27220</name>
</gene>
<keyword evidence="1" id="KW-1133">Transmembrane helix</keyword>
<feature type="domain" description="Protein-glutamine gamma-glutamyltransferase-like C-terminal" evidence="2">
    <location>
        <begin position="244"/>
        <end position="306"/>
    </location>
</feature>
<dbReference type="Proteomes" id="UP000318138">
    <property type="component" value="Chromosome"/>
</dbReference>
<keyword evidence="1" id="KW-0812">Transmembrane</keyword>
<feature type="transmembrane region" description="Helical" evidence="1">
    <location>
        <begin position="69"/>
        <end position="91"/>
    </location>
</feature>
<organism evidence="3 4">
    <name type="scientific">Paenalkalicoccus suaedae</name>
    <dbReference type="NCBI Taxonomy" id="2592382"/>
    <lineage>
        <taxon>Bacteria</taxon>
        <taxon>Bacillati</taxon>
        <taxon>Bacillota</taxon>
        <taxon>Bacilli</taxon>
        <taxon>Bacillales</taxon>
        <taxon>Bacillaceae</taxon>
        <taxon>Paenalkalicoccus</taxon>
    </lineage>
</organism>
<feature type="transmembrane region" description="Helical" evidence="1">
    <location>
        <begin position="178"/>
        <end position="196"/>
    </location>
</feature>
<dbReference type="Pfam" id="PF13559">
    <property type="entry name" value="DUF4129"/>
    <property type="match status" value="1"/>
</dbReference>
<keyword evidence="1" id="KW-0472">Membrane</keyword>
<evidence type="ECO:0000256" key="1">
    <source>
        <dbReference type="SAM" id="Phobius"/>
    </source>
</evidence>
<proteinExistence type="predicted"/>